<evidence type="ECO:0000256" key="3">
    <source>
        <dbReference type="PIRSR" id="PIRSR000097-2"/>
    </source>
</evidence>
<dbReference type="PROSITE" id="PS00798">
    <property type="entry name" value="ALDOKETO_REDUCTASE_1"/>
    <property type="match status" value="1"/>
</dbReference>
<comment type="caution">
    <text evidence="6">The sequence shown here is derived from an EMBL/GenBank/DDBJ whole genome shotgun (WGS) entry which is preliminary data.</text>
</comment>
<dbReference type="GO" id="GO:0016616">
    <property type="term" value="F:oxidoreductase activity, acting on the CH-OH group of donors, NAD or NADP as acceptor"/>
    <property type="evidence" value="ECO:0007669"/>
    <property type="project" value="UniProtKB-ARBA"/>
</dbReference>
<dbReference type="PIRSF" id="PIRSF000097">
    <property type="entry name" value="AKR"/>
    <property type="match status" value="1"/>
</dbReference>
<organism evidence="6 7">
    <name type="scientific">Mucor plumbeus</name>
    <dbReference type="NCBI Taxonomy" id="97098"/>
    <lineage>
        <taxon>Eukaryota</taxon>
        <taxon>Fungi</taxon>
        <taxon>Fungi incertae sedis</taxon>
        <taxon>Mucoromycota</taxon>
        <taxon>Mucoromycotina</taxon>
        <taxon>Mucoromycetes</taxon>
        <taxon>Mucorales</taxon>
        <taxon>Mucorineae</taxon>
        <taxon>Mucoraceae</taxon>
        <taxon>Mucor</taxon>
    </lineage>
</organism>
<protein>
    <recommendedName>
        <fullName evidence="5">NADP-dependent oxidoreductase domain-containing protein</fullName>
    </recommendedName>
</protein>
<feature type="binding site" evidence="3">
    <location>
        <position position="109"/>
    </location>
    <ligand>
        <name>substrate</name>
    </ligand>
</feature>
<dbReference type="InterPro" id="IPR018170">
    <property type="entry name" value="Aldo/ket_reductase_CS"/>
</dbReference>
<dbReference type="CDD" id="cd19071">
    <property type="entry name" value="AKR_AKR1-5-like"/>
    <property type="match status" value="1"/>
</dbReference>
<name>A0A8H7QEQ9_9FUNG</name>
<evidence type="ECO:0000256" key="2">
    <source>
        <dbReference type="PIRSR" id="PIRSR000097-1"/>
    </source>
</evidence>
<dbReference type="InterPro" id="IPR036812">
    <property type="entry name" value="NAD(P)_OxRdtase_dom_sf"/>
</dbReference>
<sequence length="311" mass="35040">MSNSRVFKLNTGTTVPAIGLGTWRSKPEQVYDAVKTAIEAGYRHIDAAFVYGNEKEVGQAIKDSGIPREELFVTTKLWNTCHRPELVQAAFEKSLANLQLEYVDLYLMHWPVSFQPSDVKQPRGEDGIILLDDTHFTTTYAEMEKLVGNRLRAIGVSNFDIQHLEKLATTAKIPPAVNQVELHPYLPQQELVDYCQKHDILVSAYSPLGSSDSPLMKDETITKIADKYNATTAQILISWGIERGYAVLPKSVTASRIISNLKDVRLESKDFDCINKLIENHPIHRLGDPYLSWDVDVFGLHPGKEKVKYTI</sequence>
<dbReference type="Pfam" id="PF00248">
    <property type="entry name" value="Aldo_ket_red"/>
    <property type="match status" value="1"/>
</dbReference>
<dbReference type="SUPFAM" id="SSF51430">
    <property type="entry name" value="NAD(P)-linked oxidoreductase"/>
    <property type="match status" value="1"/>
</dbReference>
<keyword evidence="1" id="KW-0560">Oxidoreductase</keyword>
<feature type="active site" description="Proton donor" evidence="2">
    <location>
        <position position="51"/>
    </location>
</feature>
<dbReference type="OrthoDB" id="416253at2759"/>
<dbReference type="InterPro" id="IPR023210">
    <property type="entry name" value="NADP_OxRdtase_dom"/>
</dbReference>
<feature type="site" description="Lowers pKa of active site Tyr" evidence="4">
    <location>
        <position position="76"/>
    </location>
</feature>
<dbReference type="FunFam" id="3.20.20.100:FF:000002">
    <property type="entry name" value="2,5-diketo-D-gluconic acid reductase A"/>
    <property type="match status" value="1"/>
</dbReference>
<proteinExistence type="predicted"/>
<evidence type="ECO:0000259" key="5">
    <source>
        <dbReference type="Pfam" id="PF00248"/>
    </source>
</evidence>
<accession>A0A8H7QEQ9</accession>
<dbReference type="InterPro" id="IPR020471">
    <property type="entry name" value="AKR"/>
</dbReference>
<keyword evidence="7" id="KW-1185">Reference proteome</keyword>
<reference evidence="6" key="1">
    <citation type="submission" date="2020-12" db="EMBL/GenBank/DDBJ databases">
        <title>Metabolic potential, ecology and presence of endohyphal bacteria is reflected in genomic diversity of Mucoromycotina.</title>
        <authorList>
            <person name="Muszewska A."/>
            <person name="Okrasinska A."/>
            <person name="Steczkiewicz K."/>
            <person name="Drgas O."/>
            <person name="Orlowska M."/>
            <person name="Perlinska-Lenart U."/>
            <person name="Aleksandrzak-Piekarczyk T."/>
            <person name="Szatraj K."/>
            <person name="Zielenkiewicz U."/>
            <person name="Pilsyk S."/>
            <person name="Malc E."/>
            <person name="Mieczkowski P."/>
            <person name="Kruszewska J.S."/>
            <person name="Biernat P."/>
            <person name="Pawlowska J."/>
        </authorList>
    </citation>
    <scope>NUCLEOTIDE SEQUENCE</scope>
    <source>
        <strain evidence="6">CBS 226.32</strain>
    </source>
</reference>
<evidence type="ECO:0000313" key="6">
    <source>
        <dbReference type="EMBL" id="KAG2191097.1"/>
    </source>
</evidence>
<gene>
    <name evidence="6" type="ORF">INT46_005738</name>
</gene>
<dbReference type="PANTHER" id="PTHR11732">
    <property type="entry name" value="ALDO/KETO REDUCTASE"/>
    <property type="match status" value="1"/>
</dbReference>
<dbReference type="PRINTS" id="PR00069">
    <property type="entry name" value="ALDKETRDTASE"/>
</dbReference>
<dbReference type="Proteomes" id="UP000650833">
    <property type="component" value="Unassembled WGS sequence"/>
</dbReference>
<feature type="domain" description="NADP-dependent oxidoreductase" evidence="5">
    <location>
        <begin position="18"/>
        <end position="278"/>
    </location>
</feature>
<evidence type="ECO:0000256" key="1">
    <source>
        <dbReference type="ARBA" id="ARBA00023002"/>
    </source>
</evidence>
<evidence type="ECO:0000256" key="4">
    <source>
        <dbReference type="PIRSR" id="PIRSR000097-3"/>
    </source>
</evidence>
<dbReference type="EMBL" id="JAEPRC010000865">
    <property type="protein sequence ID" value="KAG2191097.1"/>
    <property type="molecule type" value="Genomic_DNA"/>
</dbReference>
<dbReference type="Gene3D" id="3.20.20.100">
    <property type="entry name" value="NADP-dependent oxidoreductase domain"/>
    <property type="match status" value="1"/>
</dbReference>
<evidence type="ECO:0000313" key="7">
    <source>
        <dbReference type="Proteomes" id="UP000650833"/>
    </source>
</evidence>
<dbReference type="AlphaFoldDB" id="A0A8H7QEQ9"/>